<keyword evidence="1" id="KW-0677">Repeat</keyword>
<dbReference type="SMART" id="SM00248">
    <property type="entry name" value="ANK"/>
    <property type="match status" value="5"/>
</dbReference>
<evidence type="ECO:0000256" key="4">
    <source>
        <dbReference type="SAM" id="MobiDB-lite"/>
    </source>
</evidence>
<feature type="region of interest" description="Disordered" evidence="4">
    <location>
        <begin position="1"/>
        <end position="38"/>
    </location>
</feature>
<dbReference type="SUPFAM" id="SSF53167">
    <property type="entry name" value="Purine and uridine phosphorylases"/>
    <property type="match status" value="1"/>
</dbReference>
<comment type="caution">
    <text evidence="5">The sequence shown here is derived from an EMBL/GenBank/DDBJ whole genome shotgun (WGS) entry which is preliminary data.</text>
</comment>
<dbReference type="Gene3D" id="3.40.50.1580">
    <property type="entry name" value="Nucleoside phosphorylase domain"/>
    <property type="match status" value="1"/>
</dbReference>
<dbReference type="Proteomes" id="UP001610444">
    <property type="component" value="Unassembled WGS sequence"/>
</dbReference>
<dbReference type="SUPFAM" id="SSF48403">
    <property type="entry name" value="Ankyrin repeat"/>
    <property type="match status" value="1"/>
</dbReference>
<dbReference type="GeneID" id="98160983"/>
<dbReference type="PROSITE" id="PS50088">
    <property type="entry name" value="ANK_REPEAT"/>
    <property type="match status" value="2"/>
</dbReference>
<dbReference type="RefSeq" id="XP_070898645.1">
    <property type="nucleotide sequence ID" value="XM_071045819.1"/>
</dbReference>
<dbReference type="Pfam" id="PF12796">
    <property type="entry name" value="Ank_2"/>
    <property type="match status" value="2"/>
</dbReference>
<feature type="repeat" description="ANK" evidence="3">
    <location>
        <begin position="274"/>
        <end position="296"/>
    </location>
</feature>
<dbReference type="InterPro" id="IPR035994">
    <property type="entry name" value="Nucleoside_phosphorylase_sf"/>
</dbReference>
<dbReference type="Gene3D" id="1.25.40.20">
    <property type="entry name" value="Ankyrin repeat-containing domain"/>
    <property type="match status" value="1"/>
</dbReference>
<protein>
    <submittedName>
        <fullName evidence="5">Ankyrin repeat-containing domain protein</fullName>
    </submittedName>
</protein>
<feature type="repeat" description="ANK" evidence="3">
    <location>
        <begin position="240"/>
        <end position="273"/>
    </location>
</feature>
<dbReference type="InterPro" id="IPR036770">
    <property type="entry name" value="Ankyrin_rpt-contain_sf"/>
</dbReference>
<sequence>MAEGKGRPAKRRRAATPLEPDSCNSATATTSSNARSSSPCLTNFDYTEGWICALPIEMAASRTMFDELHPSLVQDETDTNTYTLGRMGDHNVVLICLPSGTMGTSPAATAAANMLRTFPKIRFGLMVGVGGGAPGPPGNDPCEDLRLRDVVEACFGDADLVKALLDSGPAGDGRTPLALAAGAHDWEMVLLLLQGPDALSDIQDLYGRNLLAVAAQNDNAFIVDSLLRRSTAELNIPDFNGKTPLALASENGGLNTVEILLQQEGVELNPVERVGRTPLGLAAMNGHTKVVERLLELRGVRPAVRDGHGLTPLALAQRLGHLNTAKTIREHLYKKYTEGTPTSY</sequence>
<gene>
    <name evidence="5" type="ORF">BJX68DRAFT_267449</name>
</gene>
<evidence type="ECO:0000256" key="2">
    <source>
        <dbReference type="ARBA" id="ARBA00023043"/>
    </source>
</evidence>
<feature type="compositionally biased region" description="Low complexity" evidence="4">
    <location>
        <begin position="22"/>
        <end position="38"/>
    </location>
</feature>
<evidence type="ECO:0000256" key="1">
    <source>
        <dbReference type="ARBA" id="ARBA00022737"/>
    </source>
</evidence>
<accession>A0ABR4KA05</accession>
<evidence type="ECO:0000313" key="5">
    <source>
        <dbReference type="EMBL" id="KAL2849110.1"/>
    </source>
</evidence>
<evidence type="ECO:0000256" key="3">
    <source>
        <dbReference type="PROSITE-ProRule" id="PRU00023"/>
    </source>
</evidence>
<reference evidence="5 6" key="1">
    <citation type="submission" date="2024-07" db="EMBL/GenBank/DDBJ databases">
        <title>Section-level genome sequencing and comparative genomics of Aspergillus sections Usti and Cavernicolus.</title>
        <authorList>
            <consortium name="Lawrence Berkeley National Laboratory"/>
            <person name="Nybo J.L."/>
            <person name="Vesth T.C."/>
            <person name="Theobald S."/>
            <person name="Frisvad J.C."/>
            <person name="Larsen T.O."/>
            <person name="Kjaerboelling I."/>
            <person name="Rothschild-Mancinelli K."/>
            <person name="Lyhne E.K."/>
            <person name="Kogle M.E."/>
            <person name="Barry K."/>
            <person name="Clum A."/>
            <person name="Na H."/>
            <person name="Ledsgaard L."/>
            <person name="Lin J."/>
            <person name="Lipzen A."/>
            <person name="Kuo A."/>
            <person name="Riley R."/>
            <person name="Mondo S."/>
            <person name="LaButti K."/>
            <person name="Haridas S."/>
            <person name="Pangalinan J."/>
            <person name="Salamov A.A."/>
            <person name="Simmons B.A."/>
            <person name="Magnuson J.K."/>
            <person name="Chen J."/>
            <person name="Drula E."/>
            <person name="Henrissat B."/>
            <person name="Wiebenga A."/>
            <person name="Lubbers R.J."/>
            <person name="Gomes A.C."/>
            <person name="Macurrencykelacurrency M.R."/>
            <person name="Stajich J."/>
            <person name="Grigoriev I.V."/>
            <person name="Mortensen U.H."/>
            <person name="De vries R.P."/>
            <person name="Baker S.E."/>
            <person name="Andersen M.R."/>
        </authorList>
    </citation>
    <scope>NUCLEOTIDE SEQUENCE [LARGE SCALE GENOMIC DNA]</scope>
    <source>
        <strain evidence="5 6">CBS 756.74</strain>
    </source>
</reference>
<keyword evidence="6" id="KW-1185">Reference proteome</keyword>
<dbReference type="PANTHER" id="PTHR24173">
    <property type="entry name" value="ANKYRIN REPEAT CONTAINING"/>
    <property type="match status" value="1"/>
</dbReference>
<keyword evidence="2 3" id="KW-0040">ANK repeat</keyword>
<name>A0ABR4KA05_9EURO</name>
<dbReference type="PANTHER" id="PTHR24173:SF74">
    <property type="entry name" value="ANKYRIN REPEAT DOMAIN-CONTAINING PROTEIN 16"/>
    <property type="match status" value="1"/>
</dbReference>
<proteinExistence type="predicted"/>
<organism evidence="5 6">
    <name type="scientific">Aspergillus pseudodeflectus</name>
    <dbReference type="NCBI Taxonomy" id="176178"/>
    <lineage>
        <taxon>Eukaryota</taxon>
        <taxon>Fungi</taxon>
        <taxon>Dikarya</taxon>
        <taxon>Ascomycota</taxon>
        <taxon>Pezizomycotina</taxon>
        <taxon>Eurotiomycetes</taxon>
        <taxon>Eurotiomycetidae</taxon>
        <taxon>Eurotiales</taxon>
        <taxon>Aspergillaceae</taxon>
        <taxon>Aspergillus</taxon>
        <taxon>Aspergillus subgen. Nidulantes</taxon>
    </lineage>
</organism>
<dbReference type="EMBL" id="JBFXLR010000024">
    <property type="protein sequence ID" value="KAL2849110.1"/>
    <property type="molecule type" value="Genomic_DNA"/>
</dbReference>
<dbReference type="PROSITE" id="PS50297">
    <property type="entry name" value="ANK_REP_REGION"/>
    <property type="match status" value="2"/>
</dbReference>
<dbReference type="InterPro" id="IPR002110">
    <property type="entry name" value="Ankyrin_rpt"/>
</dbReference>
<evidence type="ECO:0000313" key="6">
    <source>
        <dbReference type="Proteomes" id="UP001610444"/>
    </source>
</evidence>